<feature type="transmembrane region" description="Helical" evidence="1">
    <location>
        <begin position="105"/>
        <end position="126"/>
    </location>
</feature>
<feature type="transmembrane region" description="Helical" evidence="1">
    <location>
        <begin position="439"/>
        <end position="464"/>
    </location>
</feature>
<evidence type="ECO:0000313" key="2">
    <source>
        <dbReference type="EMBL" id="SEA06449.1"/>
    </source>
</evidence>
<feature type="transmembrane region" description="Helical" evidence="1">
    <location>
        <begin position="294"/>
        <end position="316"/>
    </location>
</feature>
<name>A0A1H3Y482_9EURY</name>
<evidence type="ECO:0000313" key="3">
    <source>
        <dbReference type="Proteomes" id="UP000236755"/>
    </source>
</evidence>
<dbReference type="Pfam" id="PF20108">
    <property type="entry name" value="DUF6498"/>
    <property type="match status" value="1"/>
</dbReference>
<dbReference type="RefSeq" id="WP_092633812.1">
    <property type="nucleotide sequence ID" value="NZ_FNQT01000002.1"/>
</dbReference>
<reference evidence="2 3" key="1">
    <citation type="submission" date="2016-10" db="EMBL/GenBank/DDBJ databases">
        <authorList>
            <person name="de Groot N.N."/>
        </authorList>
    </citation>
    <scope>NUCLEOTIDE SEQUENCE [LARGE SCALE GENOMIC DNA]</scope>
    <source>
        <strain evidence="2 3">CGMCC 1.8712</strain>
    </source>
</reference>
<feature type="transmembrane region" description="Helical" evidence="1">
    <location>
        <begin position="12"/>
        <end position="38"/>
    </location>
</feature>
<accession>A0A1H3Y482</accession>
<dbReference type="Proteomes" id="UP000236755">
    <property type="component" value="Unassembled WGS sequence"/>
</dbReference>
<feature type="transmembrane region" description="Helical" evidence="1">
    <location>
        <begin position="44"/>
        <end position="64"/>
    </location>
</feature>
<dbReference type="InterPro" id="IPR045466">
    <property type="entry name" value="DUF6498"/>
</dbReference>
<gene>
    <name evidence="2" type="ORF">SAMN04488065_1654</name>
</gene>
<feature type="transmembrane region" description="Helical" evidence="1">
    <location>
        <begin position="260"/>
        <end position="288"/>
    </location>
</feature>
<dbReference type="STRING" id="555874.SAMN04488065_1654"/>
<feature type="transmembrane region" description="Helical" evidence="1">
    <location>
        <begin position="412"/>
        <end position="433"/>
    </location>
</feature>
<sequence>MRRPSTGPESLPVTAALGLALVVVANLLPLVGVVAWGWDLTSLLVLYWVEACVTMVMAAVKALFAERGSPGISGSIEPLHELREKRGGWRPHPNWPPLYPRNVPFALSVVGAWSVTALPLTLLHWGADGPDIALSLDLLAGIGALLVSQVRDFVTEYVGDEEYATVSAQELLQTPIQLGVVVLSVGLLAADSRAGSLALLVGVVLVKAAVSAYRFYADHVGEPLVQLGERFTADASEPPPELDLPDAPVRGRVGVDARSVLLGSVWAVAFGFATRFGMGSLVVAGFAALTRRPLWIALGLVPLLAVVAGRVCSFYLRYGTIEYQRRGENLVAYDTLLDAPQWVVPVDSTTEFSVKNAIVDRLRGTDTLTVADVASADGRDVQLGPVRDAEAAAETLDLPVEETARPARDPTVIAAASLLVLAFLAVPAGLFLAPQVERSTAVGIVVVLGPFGAIPVVALLWVVLARI</sequence>
<dbReference type="AlphaFoldDB" id="A0A1H3Y482"/>
<keyword evidence="1" id="KW-0812">Transmembrane</keyword>
<keyword evidence="1" id="KW-0472">Membrane</keyword>
<proteinExistence type="predicted"/>
<keyword evidence="3" id="KW-1185">Reference proteome</keyword>
<evidence type="ECO:0000256" key="1">
    <source>
        <dbReference type="SAM" id="Phobius"/>
    </source>
</evidence>
<keyword evidence="1" id="KW-1133">Transmembrane helix</keyword>
<protein>
    <submittedName>
        <fullName evidence="2">Uncharacterized protein</fullName>
    </submittedName>
</protein>
<organism evidence="2 3">
    <name type="scientific">Haloplanus vescus</name>
    <dbReference type="NCBI Taxonomy" id="555874"/>
    <lineage>
        <taxon>Archaea</taxon>
        <taxon>Methanobacteriati</taxon>
        <taxon>Methanobacteriota</taxon>
        <taxon>Stenosarchaea group</taxon>
        <taxon>Halobacteria</taxon>
        <taxon>Halobacteriales</taxon>
        <taxon>Haloferacaceae</taxon>
        <taxon>Haloplanus</taxon>
    </lineage>
</organism>
<dbReference type="EMBL" id="FNQT01000002">
    <property type="protein sequence ID" value="SEA06449.1"/>
    <property type="molecule type" value="Genomic_DNA"/>
</dbReference>